<evidence type="ECO:0000313" key="4">
    <source>
        <dbReference type="Proteomes" id="UP000016935"/>
    </source>
</evidence>
<dbReference type="OrthoDB" id="5424327at2759"/>
<dbReference type="InterPro" id="IPR002196">
    <property type="entry name" value="Glyco_hydro_24"/>
</dbReference>
<dbReference type="GO" id="GO:0016998">
    <property type="term" value="P:cell wall macromolecule catabolic process"/>
    <property type="evidence" value="ECO:0007669"/>
    <property type="project" value="InterPro"/>
</dbReference>
<dbReference type="STRING" id="671987.R0K8U9"/>
<dbReference type="InterPro" id="IPR023347">
    <property type="entry name" value="Lysozyme_dom_sf"/>
</dbReference>
<keyword evidence="1" id="KW-0929">Antimicrobial</keyword>
<evidence type="ECO:0000313" key="3">
    <source>
        <dbReference type="EMBL" id="EOA84677.1"/>
    </source>
</evidence>
<proteinExistence type="predicted"/>
<keyword evidence="2" id="KW-0081">Bacteriolytic enzyme</keyword>
<dbReference type="InterPro" id="IPR023346">
    <property type="entry name" value="Lysozyme-like_dom_sf"/>
</dbReference>
<name>R0K8U9_EXST2</name>
<organism evidence="3 4">
    <name type="scientific">Exserohilum turcicum (strain 28A)</name>
    <name type="common">Northern leaf blight fungus</name>
    <name type="synonym">Setosphaeria turcica</name>
    <dbReference type="NCBI Taxonomy" id="671987"/>
    <lineage>
        <taxon>Eukaryota</taxon>
        <taxon>Fungi</taxon>
        <taxon>Dikarya</taxon>
        <taxon>Ascomycota</taxon>
        <taxon>Pezizomycotina</taxon>
        <taxon>Dothideomycetes</taxon>
        <taxon>Pleosporomycetidae</taxon>
        <taxon>Pleosporales</taxon>
        <taxon>Pleosporineae</taxon>
        <taxon>Pleosporaceae</taxon>
        <taxon>Exserohilum</taxon>
    </lineage>
</organism>
<dbReference type="EMBL" id="KB908703">
    <property type="protein sequence ID" value="EOA84677.1"/>
    <property type="molecule type" value="Genomic_DNA"/>
</dbReference>
<accession>R0K8U9</accession>
<dbReference type="Proteomes" id="UP000016935">
    <property type="component" value="Unassembled WGS sequence"/>
</dbReference>
<evidence type="ECO:0008006" key="5">
    <source>
        <dbReference type="Google" id="ProtNLM"/>
    </source>
</evidence>
<dbReference type="HOGENOM" id="CLU_1107690_0_0_1"/>
<dbReference type="SUPFAM" id="SSF53955">
    <property type="entry name" value="Lysozyme-like"/>
    <property type="match status" value="1"/>
</dbReference>
<dbReference type="Pfam" id="PF00959">
    <property type="entry name" value="Phage_lysozyme"/>
    <property type="match status" value="1"/>
</dbReference>
<dbReference type="AlphaFoldDB" id="R0K8U9"/>
<dbReference type="GO" id="GO:0031640">
    <property type="term" value="P:killing of cells of another organism"/>
    <property type="evidence" value="ECO:0007669"/>
    <property type="project" value="UniProtKB-KW"/>
</dbReference>
<keyword evidence="4" id="KW-1185">Reference proteome</keyword>
<dbReference type="GO" id="GO:0009253">
    <property type="term" value="P:peptidoglycan catabolic process"/>
    <property type="evidence" value="ECO:0007669"/>
    <property type="project" value="InterPro"/>
</dbReference>
<dbReference type="RefSeq" id="XP_008026876.1">
    <property type="nucleotide sequence ID" value="XM_008028685.1"/>
</dbReference>
<evidence type="ECO:0000256" key="1">
    <source>
        <dbReference type="ARBA" id="ARBA00022529"/>
    </source>
</evidence>
<evidence type="ECO:0000256" key="2">
    <source>
        <dbReference type="ARBA" id="ARBA00022638"/>
    </source>
</evidence>
<dbReference type="GeneID" id="19402303"/>
<dbReference type="GO" id="GO:0042742">
    <property type="term" value="P:defense response to bacterium"/>
    <property type="evidence" value="ECO:0007669"/>
    <property type="project" value="UniProtKB-KW"/>
</dbReference>
<sequence length="251" mass="26620">MAPAAQTLFMSEEGLERLKEAEPYRQKAYQDGKNGMSIGHGVNNKHHPEIFGRHGTSVTREQAHQQLVDVNRQHARDLRKRLGPETWDGLKQGQRDGLLKAAYNAGPRTVAEATREHLQKKDWNGVAEKLGNMAPFGFIGAQKVDLSSRRKTDADYFLENSPTEDSTHQDSASANLSGAAIAGAAVGTVVGVPVSVTTGGVTFSLVSGASLSTGVVNVGIAVSFSNPITAICCVGRFMVFGTVAGCALASI</sequence>
<reference evidence="3 4" key="2">
    <citation type="journal article" date="2013" name="PLoS Genet.">
        <title>Comparative genome structure, secondary metabolite, and effector coding capacity across Cochliobolus pathogens.</title>
        <authorList>
            <person name="Condon B.J."/>
            <person name="Leng Y."/>
            <person name="Wu D."/>
            <person name="Bushley K.E."/>
            <person name="Ohm R.A."/>
            <person name="Otillar R."/>
            <person name="Martin J."/>
            <person name="Schackwitz W."/>
            <person name="Grimwood J."/>
            <person name="MohdZainudin N."/>
            <person name="Xue C."/>
            <person name="Wang R."/>
            <person name="Manning V.A."/>
            <person name="Dhillon B."/>
            <person name="Tu Z.J."/>
            <person name="Steffenson B.J."/>
            <person name="Salamov A."/>
            <person name="Sun H."/>
            <person name="Lowry S."/>
            <person name="LaButti K."/>
            <person name="Han J."/>
            <person name="Copeland A."/>
            <person name="Lindquist E."/>
            <person name="Barry K."/>
            <person name="Schmutz J."/>
            <person name="Baker S.E."/>
            <person name="Ciuffetti L.M."/>
            <person name="Grigoriev I.V."/>
            <person name="Zhong S."/>
            <person name="Turgeon B.G."/>
        </authorList>
    </citation>
    <scope>NUCLEOTIDE SEQUENCE [LARGE SCALE GENOMIC DNA]</scope>
    <source>
        <strain evidence="4">28A</strain>
    </source>
</reference>
<dbReference type="GO" id="GO:0003796">
    <property type="term" value="F:lysozyme activity"/>
    <property type="evidence" value="ECO:0007669"/>
    <property type="project" value="InterPro"/>
</dbReference>
<dbReference type="Gene3D" id="1.10.530.40">
    <property type="match status" value="1"/>
</dbReference>
<gene>
    <name evidence="3" type="ORF">SETTUDRAFT_20207</name>
</gene>
<reference evidence="3 4" key="1">
    <citation type="journal article" date="2012" name="PLoS Pathog.">
        <title>Diverse lifestyles and strategies of plant pathogenesis encoded in the genomes of eighteen Dothideomycetes fungi.</title>
        <authorList>
            <person name="Ohm R.A."/>
            <person name="Feau N."/>
            <person name="Henrissat B."/>
            <person name="Schoch C.L."/>
            <person name="Horwitz B.A."/>
            <person name="Barry K.W."/>
            <person name="Condon B.J."/>
            <person name="Copeland A.C."/>
            <person name="Dhillon B."/>
            <person name="Glaser F."/>
            <person name="Hesse C.N."/>
            <person name="Kosti I."/>
            <person name="LaButti K."/>
            <person name="Lindquist E.A."/>
            <person name="Lucas S."/>
            <person name="Salamov A.A."/>
            <person name="Bradshaw R.E."/>
            <person name="Ciuffetti L."/>
            <person name="Hamelin R.C."/>
            <person name="Kema G.H.J."/>
            <person name="Lawrence C."/>
            <person name="Scott J.A."/>
            <person name="Spatafora J.W."/>
            <person name="Turgeon B.G."/>
            <person name="de Wit P.J.G.M."/>
            <person name="Zhong S."/>
            <person name="Goodwin S.B."/>
            <person name="Grigoriev I.V."/>
        </authorList>
    </citation>
    <scope>NUCLEOTIDE SEQUENCE [LARGE SCALE GENOMIC DNA]</scope>
    <source>
        <strain evidence="4">28A</strain>
    </source>
</reference>
<protein>
    <recommendedName>
        <fullName evidence="5">Lysozyme</fullName>
    </recommendedName>
</protein>